<proteinExistence type="inferred from homology"/>
<dbReference type="PANTHER" id="PTHR40980">
    <property type="entry name" value="PLUG DOMAIN-CONTAINING PROTEIN"/>
    <property type="match status" value="1"/>
</dbReference>
<dbReference type="EMBL" id="JBHSDH010000013">
    <property type="protein sequence ID" value="MFC4293237.1"/>
    <property type="molecule type" value="Genomic_DNA"/>
</dbReference>
<keyword evidence="4" id="KW-0798">TonB box</keyword>
<organism evidence="8 9">
    <name type="scientific">Sphingorhabdus arenilitoris</name>
    <dbReference type="NCBI Taxonomy" id="1490041"/>
    <lineage>
        <taxon>Bacteria</taxon>
        <taxon>Pseudomonadati</taxon>
        <taxon>Pseudomonadota</taxon>
        <taxon>Alphaproteobacteria</taxon>
        <taxon>Sphingomonadales</taxon>
        <taxon>Sphingomonadaceae</taxon>
        <taxon>Sphingorhabdus</taxon>
    </lineage>
</organism>
<dbReference type="RefSeq" id="WP_381424601.1">
    <property type="nucleotide sequence ID" value="NZ_JBHSDH010000013.1"/>
</dbReference>
<dbReference type="Pfam" id="PF00593">
    <property type="entry name" value="TonB_dep_Rec_b-barrel"/>
    <property type="match status" value="1"/>
</dbReference>
<feature type="domain" description="TonB-dependent receptor-like beta-barrel" evidence="6">
    <location>
        <begin position="454"/>
        <end position="1018"/>
    </location>
</feature>
<keyword evidence="8" id="KW-0675">Receptor</keyword>
<sequence>MLNRLSTELYPASASRSSKRLLAGASVLALGLMVSAPAFAQDTTDEPAEETAASDDVIIVSGIRARIESAQNIKREADTFVDAITAEDIGALPDKSVNETLQRIPGVTITRFQGRDDPDHFSIEGSNVVIRGLNYVRGEFNGRDAFSVNTGRALGFNDISPELLGSVLVFKNSTADMIEGGISGTVNLRTRKPLDQKGFVVAGTIEGSYGDIRKDIQPTYSILASNVFDTPIGRIGVLGSYGRSKLNSTSYGTQISDYVDRPDLADGENGVLFTPRAIGARSSEFQRDRSTYAGSLQWESLDESAVVTLEYIRADAKQEWGERVIEGDLGAGGNPSNADFVFDDRGVLTSGTLTGGVNLQSFPLRQRETKNRTEDLSLNIVLKPTDRLTFTFDAQLAKASSDDLDMSIFGAISDNSIVLPDFSGLVAPGLQQLVGQVGATNNGIPNVALVGQDGSSGLDTLNNLQSYYYRAAMDHIEQSDGEEKAFRADVKYDVSDGGFLRALRVGGRYSDREQTRRYTTYNWSNLSESWNGDGQDFNGDGEPDTFSSGYLTRFSDTTGTGLAPELFNFPNFQRGFNPAPVGAYPTIDLISAYRDGSLQQLLLANNPRAFWTPLAERDGVIEGTPFLPGDINQSREETWAAYARADFQIEDVFGDGTYINGNVGVRYVNTDFQTRGFLTAPTFEQVYGLQPADESNPDAPRPISTAAINCAVTPTPGTLLPGYCAFDAAQLATFESFLAANASVASSPVTLRNSYDYFLPSINVNFHLSDDFIIRAAASRAMSRPDFGVNAFSASIFATDLNAFPAEERATTPLFSTNTGGARQEGILSTNFDLGFEYYPKAGTSLTLNLFYKKLDNVLQSGSVVQQFTSPATNVTADVLVNQQVNIGSGSVKGFEFGFSHFFNDELPGFFGGFGVEGNYTYLSPSDFESPANEPRYAGIILPLDQLSKHTFNAALLFEKYGISARAAYNWRSRFLLTSRDVIRPFSPIYHAPTGQLDASIFYSITDNFKLGVQASNLLDEITTTEQLTAFNDGTGAQAGPTAPRSYLRNDRRFSVGLRFNF</sequence>
<comment type="similarity">
    <text evidence="4">Belongs to the TonB-dependent receptor family.</text>
</comment>
<dbReference type="InterPro" id="IPR037066">
    <property type="entry name" value="Plug_dom_sf"/>
</dbReference>
<dbReference type="Gene3D" id="2.170.130.10">
    <property type="entry name" value="TonB-dependent receptor, plug domain"/>
    <property type="match status" value="1"/>
</dbReference>
<feature type="domain" description="TonB-dependent receptor plug" evidence="7">
    <location>
        <begin position="74"/>
        <end position="184"/>
    </location>
</feature>
<name>A0ABV8RII9_9SPHN</name>
<keyword evidence="3" id="KW-0998">Cell outer membrane</keyword>
<gene>
    <name evidence="8" type="ORF">ACFOWX_12500</name>
</gene>
<accession>A0ABV8RII9</accession>
<evidence type="ECO:0000259" key="7">
    <source>
        <dbReference type="Pfam" id="PF07715"/>
    </source>
</evidence>
<evidence type="ECO:0000256" key="2">
    <source>
        <dbReference type="ARBA" id="ARBA00023136"/>
    </source>
</evidence>
<evidence type="ECO:0000256" key="1">
    <source>
        <dbReference type="ARBA" id="ARBA00004442"/>
    </source>
</evidence>
<protein>
    <submittedName>
        <fullName evidence="8">TonB-dependent receptor</fullName>
    </submittedName>
</protein>
<feature type="chain" id="PRO_5046163315" evidence="5">
    <location>
        <begin position="41"/>
        <end position="1062"/>
    </location>
</feature>
<evidence type="ECO:0000256" key="5">
    <source>
        <dbReference type="SAM" id="SignalP"/>
    </source>
</evidence>
<dbReference type="NCBIfam" id="TIGR01782">
    <property type="entry name" value="TonB-Xanth-Caul"/>
    <property type="match status" value="1"/>
</dbReference>
<evidence type="ECO:0000313" key="9">
    <source>
        <dbReference type="Proteomes" id="UP001595887"/>
    </source>
</evidence>
<comment type="caution">
    <text evidence="8">The sequence shown here is derived from an EMBL/GenBank/DDBJ whole genome shotgun (WGS) entry which is preliminary data.</text>
</comment>
<feature type="signal peptide" evidence="5">
    <location>
        <begin position="1"/>
        <end position="40"/>
    </location>
</feature>
<evidence type="ECO:0000256" key="3">
    <source>
        <dbReference type="ARBA" id="ARBA00023237"/>
    </source>
</evidence>
<dbReference type="Gene3D" id="2.40.170.20">
    <property type="entry name" value="TonB-dependent receptor, beta-barrel domain"/>
    <property type="match status" value="1"/>
</dbReference>
<keyword evidence="9" id="KW-1185">Reference proteome</keyword>
<dbReference type="Proteomes" id="UP001595887">
    <property type="component" value="Unassembled WGS sequence"/>
</dbReference>
<reference evidence="9" key="1">
    <citation type="journal article" date="2019" name="Int. J. Syst. Evol. Microbiol.">
        <title>The Global Catalogue of Microorganisms (GCM) 10K type strain sequencing project: providing services to taxonomists for standard genome sequencing and annotation.</title>
        <authorList>
            <consortium name="The Broad Institute Genomics Platform"/>
            <consortium name="The Broad Institute Genome Sequencing Center for Infectious Disease"/>
            <person name="Wu L."/>
            <person name="Ma J."/>
        </authorList>
    </citation>
    <scope>NUCLEOTIDE SEQUENCE [LARGE SCALE GENOMIC DNA]</scope>
    <source>
        <strain evidence="9">CECT 8531</strain>
    </source>
</reference>
<keyword evidence="2 4" id="KW-0472">Membrane</keyword>
<dbReference type="InterPro" id="IPR010104">
    <property type="entry name" value="TonB_rcpt_bac"/>
</dbReference>
<dbReference type="SUPFAM" id="SSF56935">
    <property type="entry name" value="Porins"/>
    <property type="match status" value="1"/>
</dbReference>
<evidence type="ECO:0000256" key="4">
    <source>
        <dbReference type="RuleBase" id="RU003357"/>
    </source>
</evidence>
<evidence type="ECO:0000259" key="6">
    <source>
        <dbReference type="Pfam" id="PF00593"/>
    </source>
</evidence>
<dbReference type="InterPro" id="IPR012910">
    <property type="entry name" value="Plug_dom"/>
</dbReference>
<dbReference type="InterPro" id="IPR000531">
    <property type="entry name" value="Beta-barrel_TonB"/>
</dbReference>
<evidence type="ECO:0000313" key="8">
    <source>
        <dbReference type="EMBL" id="MFC4293237.1"/>
    </source>
</evidence>
<dbReference type="PANTHER" id="PTHR40980:SF3">
    <property type="entry name" value="TONB-DEPENDENT RECEPTOR-LIKE BETA-BARREL DOMAIN-CONTAINING PROTEIN"/>
    <property type="match status" value="1"/>
</dbReference>
<dbReference type="InterPro" id="IPR036942">
    <property type="entry name" value="Beta-barrel_TonB_sf"/>
</dbReference>
<dbReference type="Pfam" id="PF07715">
    <property type="entry name" value="Plug"/>
    <property type="match status" value="1"/>
</dbReference>
<comment type="subcellular location">
    <subcellularLocation>
        <location evidence="1 4">Cell outer membrane</location>
    </subcellularLocation>
</comment>
<keyword evidence="5" id="KW-0732">Signal</keyword>